<gene>
    <name evidence="1" type="ORF">EMCG_00502</name>
</gene>
<organism evidence="1 2">
    <name type="scientific">[Emmonsia] crescens</name>
    <dbReference type="NCBI Taxonomy" id="73230"/>
    <lineage>
        <taxon>Eukaryota</taxon>
        <taxon>Fungi</taxon>
        <taxon>Dikarya</taxon>
        <taxon>Ascomycota</taxon>
        <taxon>Pezizomycotina</taxon>
        <taxon>Eurotiomycetes</taxon>
        <taxon>Eurotiomycetidae</taxon>
        <taxon>Onygenales</taxon>
        <taxon>Ajellomycetaceae</taxon>
        <taxon>Emergomyces</taxon>
    </lineage>
</organism>
<comment type="caution">
    <text evidence="1">The sequence shown here is derived from an EMBL/GenBank/DDBJ whole genome shotgun (WGS) entry which is preliminary data.</text>
</comment>
<accession>A0A0G2HW08</accession>
<evidence type="ECO:0000313" key="1">
    <source>
        <dbReference type="EMBL" id="KKZ61940.1"/>
    </source>
</evidence>
<name>A0A0G2HW08_9EURO</name>
<protein>
    <submittedName>
        <fullName evidence="1">Uncharacterized protein</fullName>
    </submittedName>
</protein>
<dbReference type="VEuPathDB" id="FungiDB:EMCG_00502"/>
<reference evidence="2" key="1">
    <citation type="journal article" date="2015" name="PLoS Genet.">
        <title>The dynamic genome and transcriptome of the human fungal pathogen Blastomyces and close relative Emmonsia.</title>
        <authorList>
            <person name="Munoz J.F."/>
            <person name="Gauthier G.M."/>
            <person name="Desjardins C.A."/>
            <person name="Gallo J.E."/>
            <person name="Holder J."/>
            <person name="Sullivan T.D."/>
            <person name="Marty A.J."/>
            <person name="Carmen J.C."/>
            <person name="Chen Z."/>
            <person name="Ding L."/>
            <person name="Gujja S."/>
            <person name="Magrini V."/>
            <person name="Misas E."/>
            <person name="Mitreva M."/>
            <person name="Priest M."/>
            <person name="Saif S."/>
            <person name="Whiston E.A."/>
            <person name="Young S."/>
            <person name="Zeng Q."/>
            <person name="Goldman W.E."/>
            <person name="Mardis E.R."/>
            <person name="Taylor J.W."/>
            <person name="McEwen J.G."/>
            <person name="Clay O.K."/>
            <person name="Klein B.S."/>
            <person name="Cuomo C.A."/>
        </authorList>
    </citation>
    <scope>NUCLEOTIDE SEQUENCE [LARGE SCALE GENOMIC DNA]</scope>
    <source>
        <strain evidence="2">UAMH 3008</strain>
    </source>
</reference>
<dbReference type="Proteomes" id="UP000034164">
    <property type="component" value="Unassembled WGS sequence"/>
</dbReference>
<proteinExistence type="predicted"/>
<sequence length="87" mass="9538">MQEVQNQGNTLYDWSGDLYQGEAEIGKAVLAKRSNVACTYICLERPALRNSLQSCSRLAAQEPNQVPKALVAATATATRKLADTRLR</sequence>
<evidence type="ECO:0000313" key="2">
    <source>
        <dbReference type="Proteomes" id="UP000034164"/>
    </source>
</evidence>
<dbReference type="AlphaFoldDB" id="A0A0G2HW08"/>
<dbReference type="EMBL" id="LCZI01001214">
    <property type="protein sequence ID" value="KKZ61940.1"/>
    <property type="molecule type" value="Genomic_DNA"/>
</dbReference>